<dbReference type="InterPro" id="IPR050855">
    <property type="entry name" value="NDM-1-like"/>
</dbReference>
<dbReference type="Pfam" id="PF00753">
    <property type="entry name" value="Lactamase_B"/>
    <property type="match status" value="1"/>
</dbReference>
<dbReference type="SMART" id="SM00849">
    <property type="entry name" value="Lactamase_B"/>
    <property type="match status" value="1"/>
</dbReference>
<organism evidence="2 3">
    <name type="scientific">Saccharomonospora viridis</name>
    <dbReference type="NCBI Taxonomy" id="1852"/>
    <lineage>
        <taxon>Bacteria</taxon>
        <taxon>Bacillati</taxon>
        <taxon>Actinomycetota</taxon>
        <taxon>Actinomycetes</taxon>
        <taxon>Pseudonocardiales</taxon>
        <taxon>Pseudonocardiaceae</taxon>
        <taxon>Saccharomonospora</taxon>
    </lineage>
</organism>
<dbReference type="AlphaFoldDB" id="A0A837D3R0"/>
<sequence>MNHAAVGRWIELGDGVFARRYSELDLSVGLVLGTERCLVVDTRGDAEQGAEFAAAVREITPLPWTVVLTHDHYDHAHGVSAFLPCAVWAHQACWDALQDVEQVRDRMSARVVESDTELDLGGRRVLLRHPGVAHTAGDVVVHVPDVGVLFAGDLVEHVPGGSFSTESFGDDTALAGWPAALSALLELDITTVVPGHGEPTDPEFIRTCRDILSALLTLRRAVRAGELTHADAVARSPLPKDVTLAALTKPVA</sequence>
<gene>
    <name evidence="2" type="ORF">MINT15_25850</name>
</gene>
<dbReference type="RefSeq" id="WP_143090615.1">
    <property type="nucleotide sequence ID" value="NZ_FOWS01000001.1"/>
</dbReference>
<protein>
    <submittedName>
        <fullName evidence="2">Beta-lactamase</fullName>
    </submittedName>
</protein>
<dbReference type="Proteomes" id="UP000030848">
    <property type="component" value="Unassembled WGS sequence"/>
</dbReference>
<reference evidence="2 3" key="1">
    <citation type="submission" date="2014-10" db="EMBL/GenBank/DDBJ databases">
        <title>Genome sequence of Micropolyspora internatus JCM3315.</title>
        <authorList>
            <person name="Shin S.-K."/>
            <person name="Yi H."/>
        </authorList>
    </citation>
    <scope>NUCLEOTIDE SEQUENCE [LARGE SCALE GENOMIC DNA]</scope>
    <source>
        <strain evidence="2 3">JCM 3315</strain>
    </source>
</reference>
<evidence type="ECO:0000313" key="2">
    <source>
        <dbReference type="EMBL" id="KHF42383.1"/>
    </source>
</evidence>
<dbReference type="InterPro" id="IPR001279">
    <property type="entry name" value="Metallo-B-lactamas"/>
</dbReference>
<dbReference type="PANTHER" id="PTHR42951:SF4">
    <property type="entry name" value="ACYL-COENZYME A THIOESTERASE MBLAC2"/>
    <property type="match status" value="1"/>
</dbReference>
<comment type="caution">
    <text evidence="2">The sequence shown here is derived from an EMBL/GenBank/DDBJ whole genome shotgun (WGS) entry which is preliminary data.</text>
</comment>
<feature type="domain" description="Metallo-beta-lactamase" evidence="1">
    <location>
        <begin position="25"/>
        <end position="196"/>
    </location>
</feature>
<dbReference type="PANTHER" id="PTHR42951">
    <property type="entry name" value="METALLO-BETA-LACTAMASE DOMAIN-CONTAINING"/>
    <property type="match status" value="1"/>
</dbReference>
<dbReference type="CDD" id="cd16282">
    <property type="entry name" value="metallo-hydrolase-like_MBL-fold"/>
    <property type="match status" value="1"/>
</dbReference>
<evidence type="ECO:0000259" key="1">
    <source>
        <dbReference type="SMART" id="SM00849"/>
    </source>
</evidence>
<dbReference type="SUPFAM" id="SSF56281">
    <property type="entry name" value="Metallo-hydrolase/oxidoreductase"/>
    <property type="match status" value="1"/>
</dbReference>
<dbReference type="InterPro" id="IPR036866">
    <property type="entry name" value="RibonucZ/Hydroxyglut_hydro"/>
</dbReference>
<name>A0A837D3R0_9PSEU</name>
<dbReference type="EMBL" id="JRZE01000006">
    <property type="protein sequence ID" value="KHF42383.1"/>
    <property type="molecule type" value="Genomic_DNA"/>
</dbReference>
<dbReference type="Gene3D" id="3.60.15.10">
    <property type="entry name" value="Ribonuclease Z/Hydroxyacylglutathione hydrolase-like"/>
    <property type="match status" value="1"/>
</dbReference>
<proteinExistence type="predicted"/>
<dbReference type="OrthoDB" id="2273115at2"/>
<evidence type="ECO:0000313" key="3">
    <source>
        <dbReference type="Proteomes" id="UP000030848"/>
    </source>
</evidence>
<accession>A0A837D3R0</accession>